<dbReference type="EMBL" id="AAJBVI010000194">
    <property type="protein sequence ID" value="ECK4415205.1"/>
    <property type="molecule type" value="Genomic_DNA"/>
</dbReference>
<feature type="non-terminal residue" evidence="1">
    <location>
        <position position="106"/>
    </location>
</feature>
<accession>A0A5Y5LXF6</accession>
<organism evidence="1">
    <name type="scientific">Campylobacter jejuni</name>
    <dbReference type="NCBI Taxonomy" id="197"/>
    <lineage>
        <taxon>Bacteria</taxon>
        <taxon>Pseudomonadati</taxon>
        <taxon>Campylobacterota</taxon>
        <taxon>Epsilonproteobacteria</taxon>
        <taxon>Campylobacterales</taxon>
        <taxon>Campylobacteraceae</taxon>
        <taxon>Campylobacter</taxon>
    </lineage>
</organism>
<gene>
    <name evidence="1" type="ORF">FRM11_09085</name>
</gene>
<comment type="caution">
    <text evidence="1">The sequence shown here is derived from an EMBL/GenBank/DDBJ whole genome shotgun (WGS) entry which is preliminary data.</text>
</comment>
<feature type="non-terminal residue" evidence="1">
    <location>
        <position position="1"/>
    </location>
</feature>
<evidence type="ECO:0000313" key="1">
    <source>
        <dbReference type="EMBL" id="ECK4415205.1"/>
    </source>
</evidence>
<dbReference type="AlphaFoldDB" id="A0A5Y5LXF6"/>
<protein>
    <submittedName>
        <fullName evidence="1">Capsular biosynthesis protein</fullName>
    </submittedName>
</protein>
<proteinExistence type="predicted"/>
<name>A0A5Y5LXF6_CAMJU</name>
<reference evidence="1" key="1">
    <citation type="submission" date="2019-08" db="EMBL/GenBank/DDBJ databases">
        <authorList>
            <consortium name="PulseNet: The National Subtyping Network for Foodborne Disease Surveillance"/>
            <person name="Tarr C.L."/>
            <person name="Trees E."/>
            <person name="Katz L.S."/>
            <person name="Carleton-Romer H.A."/>
            <person name="Stroika S."/>
            <person name="Kucerova Z."/>
            <person name="Roache K.F."/>
            <person name="Sabol A.L."/>
            <person name="Besser J."/>
            <person name="Gerner-Smidt P."/>
        </authorList>
    </citation>
    <scope>NUCLEOTIDE SEQUENCE</scope>
    <source>
        <strain evidence="1">PNUSAC010494</strain>
    </source>
</reference>
<sequence length="106" mass="12668">NLIIGNIDFSNLFTDYFFVKLYEFNCKLKYGNITAKNIEENFNFILYQSTYEISKAYYIAKIIDYFLVSNKKEDEKFFVPLEYNKLPYSILSSLQRDFPSHYGSIM</sequence>